<evidence type="ECO:0000256" key="1">
    <source>
        <dbReference type="RuleBase" id="RU000487"/>
    </source>
</evidence>
<dbReference type="AlphaFoldDB" id="A0A137PEQ8"/>
<dbReference type="CDD" id="cd22249">
    <property type="entry name" value="UDM1_RNF168_RNF169-like"/>
    <property type="match status" value="1"/>
</dbReference>
<dbReference type="PANTHER" id="PTHR11937">
    <property type="entry name" value="ACTIN"/>
    <property type="match status" value="1"/>
</dbReference>
<feature type="region of interest" description="Disordered" evidence="2">
    <location>
        <begin position="405"/>
        <end position="452"/>
    </location>
</feature>
<dbReference type="Gene3D" id="2.30.36.70">
    <property type="entry name" value="Actin, Chain A, domain 2"/>
    <property type="match status" value="1"/>
</dbReference>
<evidence type="ECO:0000256" key="2">
    <source>
        <dbReference type="SAM" id="MobiDB-lite"/>
    </source>
</evidence>
<dbReference type="InterPro" id="IPR043129">
    <property type="entry name" value="ATPase_NBD"/>
</dbReference>
<dbReference type="STRING" id="796925.A0A137PEQ8"/>
<dbReference type="EMBL" id="KQ964436">
    <property type="protein sequence ID" value="KXN73489.1"/>
    <property type="molecule type" value="Genomic_DNA"/>
</dbReference>
<dbReference type="GO" id="GO:0030234">
    <property type="term" value="F:enzyme regulator activity"/>
    <property type="evidence" value="ECO:0007669"/>
    <property type="project" value="EnsemblFungi"/>
</dbReference>
<organism evidence="3 4">
    <name type="scientific">Conidiobolus coronatus (strain ATCC 28846 / CBS 209.66 / NRRL 28638)</name>
    <name type="common">Delacroixia coronata</name>
    <dbReference type="NCBI Taxonomy" id="796925"/>
    <lineage>
        <taxon>Eukaryota</taxon>
        <taxon>Fungi</taxon>
        <taxon>Fungi incertae sedis</taxon>
        <taxon>Zoopagomycota</taxon>
        <taxon>Entomophthoromycotina</taxon>
        <taxon>Entomophthoromycetes</taxon>
        <taxon>Entomophthorales</taxon>
        <taxon>Ancylistaceae</taxon>
        <taxon>Conidiobolus</taxon>
    </lineage>
</organism>
<dbReference type="Gene3D" id="3.90.640.10">
    <property type="entry name" value="Actin, Chain A, domain 4"/>
    <property type="match status" value="2"/>
</dbReference>
<evidence type="ECO:0000313" key="4">
    <source>
        <dbReference type="Proteomes" id="UP000070444"/>
    </source>
</evidence>
<dbReference type="Proteomes" id="UP000070444">
    <property type="component" value="Unassembled WGS sequence"/>
</dbReference>
<protein>
    <submittedName>
        <fullName evidence="3">Actin-like ATPase domain-containing protein</fullName>
    </submittedName>
</protein>
<dbReference type="OrthoDB" id="7340501at2759"/>
<dbReference type="GO" id="GO:0006338">
    <property type="term" value="P:chromatin remodeling"/>
    <property type="evidence" value="ECO:0007669"/>
    <property type="project" value="EnsemblFungi"/>
</dbReference>
<comment type="similarity">
    <text evidence="1">Belongs to the actin family.</text>
</comment>
<feature type="compositionally biased region" description="Basic and acidic residues" evidence="2">
    <location>
        <begin position="422"/>
        <end position="452"/>
    </location>
</feature>
<dbReference type="Pfam" id="PF00022">
    <property type="entry name" value="Actin"/>
    <property type="match status" value="2"/>
</dbReference>
<name>A0A137PEQ8_CONC2</name>
<keyword evidence="4" id="KW-1185">Reference proteome</keyword>
<dbReference type="GO" id="GO:0031011">
    <property type="term" value="C:Ino80 complex"/>
    <property type="evidence" value="ECO:0007669"/>
    <property type="project" value="EnsemblFungi"/>
</dbReference>
<feature type="region of interest" description="Disordered" evidence="2">
    <location>
        <begin position="480"/>
        <end position="523"/>
    </location>
</feature>
<sequence>MNETKAKEPIPINESTSMCGPDYPLSNYGDYAGTDTPIIIDCGSYQTRAGWGNEVDPTVQFDTIVSKYRERKANEGSQSRILVGGQINGNINAKANLKCPFENGILTNPEFMEHIMDYIFLNMGIDSSIDNPIVMTEPIFNPSFSHGILTELLFEAYSAPAASFGVDSLFSYYYNTEDFSTPGLVVSSSHNNTTVIPIFDMKGQLDYSTRINYGGASGATFLLKSMQLKYPSFPVKMNYSHAQSLMHTQTFFSNDYVKDLKTLANVNDIEFFNNLDVTIQFPYVEPPSDVKTQEELELIAQKRKLQTEKLKEKAAKTAANFLIIKQRELDEYLDLKRSKKSLGKSAYLQLLQDRDFEDEDDLDLIIRRTEKSIQKAKDRQLGIEEVEEKVVHTFDLIDVPDDELSEDSKREKKKQKLIKAGQEAREKAKKLREEEELKKQQMAEEDERRRSENFDEWLGDLRQQHKFLYDKLHAKRKLRADMTDRRSGASKSRLKSIAKLARDDEDTTTTGRKKKAKTEKEDTFGADDSDWMVYRDIDKEEDSDEEQEAEELAQLELKLIEHDPDFQPLNLDQSPMQYLSSFQHRFLYGTDVNPNDLDQINIRHQLHMNVERIRVPEALFQPSILGLGQTGLTETILNILSRLDSNLSPSLIKNIVITGGFSQIPNFDNRLLSELTSNLPIHSKISVNKAKNPALDSWRGAAKWANNNPFSSQAQFYQTKQQYEEFGSDYTMEHGLMNPYSYNNNN</sequence>
<dbReference type="SUPFAM" id="SSF53067">
    <property type="entry name" value="Actin-like ATPase domain"/>
    <property type="match status" value="2"/>
</dbReference>
<dbReference type="OMA" id="YPFTEHV"/>
<proteinExistence type="inferred from homology"/>
<dbReference type="SMART" id="SM00268">
    <property type="entry name" value="ACTIN"/>
    <property type="match status" value="1"/>
</dbReference>
<accession>A0A137PEQ8</accession>
<reference evidence="3 4" key="1">
    <citation type="journal article" date="2015" name="Genome Biol. Evol.">
        <title>Phylogenomic analyses indicate that early fungi evolved digesting cell walls of algal ancestors of land plants.</title>
        <authorList>
            <person name="Chang Y."/>
            <person name="Wang S."/>
            <person name="Sekimoto S."/>
            <person name="Aerts A.L."/>
            <person name="Choi C."/>
            <person name="Clum A."/>
            <person name="LaButti K.M."/>
            <person name="Lindquist E.A."/>
            <person name="Yee Ngan C."/>
            <person name="Ohm R.A."/>
            <person name="Salamov A.A."/>
            <person name="Grigoriev I.V."/>
            <person name="Spatafora J.W."/>
            <person name="Berbee M.L."/>
        </authorList>
    </citation>
    <scope>NUCLEOTIDE SEQUENCE [LARGE SCALE GENOMIC DNA]</scope>
    <source>
        <strain evidence="3 4">NRRL 28638</strain>
    </source>
</reference>
<dbReference type="InterPro" id="IPR004000">
    <property type="entry name" value="Actin"/>
</dbReference>
<dbReference type="CDD" id="cd10211">
    <property type="entry name" value="ASKHA_NBD_Arp5"/>
    <property type="match status" value="1"/>
</dbReference>
<gene>
    <name evidence="3" type="ORF">CONCODRAFT_77341</name>
</gene>
<dbReference type="Gene3D" id="3.30.420.40">
    <property type="match status" value="4"/>
</dbReference>
<evidence type="ECO:0000313" key="3">
    <source>
        <dbReference type="EMBL" id="KXN73489.1"/>
    </source>
</evidence>